<dbReference type="InterPro" id="IPR040646">
    <property type="entry name" value="PND"/>
</dbReference>
<dbReference type="GO" id="GO:0043240">
    <property type="term" value="C:Fanconi anaemia nuclear complex"/>
    <property type="evidence" value="ECO:0007669"/>
    <property type="project" value="InterPro"/>
</dbReference>
<evidence type="ECO:0000313" key="3">
    <source>
        <dbReference type="Proteomes" id="UP000270296"/>
    </source>
</evidence>
<dbReference type="GO" id="GO:0036297">
    <property type="term" value="P:interstrand cross-link repair"/>
    <property type="evidence" value="ECO:0007669"/>
    <property type="project" value="InterPro"/>
</dbReference>
<dbReference type="Gene3D" id="1.10.150.20">
    <property type="entry name" value="5' to 3' exonuclease, C-terminal subdomain"/>
    <property type="match status" value="1"/>
</dbReference>
<dbReference type="Pfam" id="PF17949">
    <property type="entry name" value="PND"/>
    <property type="match status" value="1"/>
</dbReference>
<protein>
    <submittedName>
        <fullName evidence="4">PND domain-containing protein</fullName>
    </submittedName>
</protein>
<dbReference type="EMBL" id="UZAM01012869">
    <property type="protein sequence ID" value="VDP23949.1"/>
    <property type="molecule type" value="Genomic_DNA"/>
</dbReference>
<evidence type="ECO:0000313" key="2">
    <source>
        <dbReference type="EMBL" id="VDP23949.1"/>
    </source>
</evidence>
<organism evidence="4">
    <name type="scientific">Soboliphyme baturini</name>
    <dbReference type="NCBI Taxonomy" id="241478"/>
    <lineage>
        <taxon>Eukaryota</taxon>
        <taxon>Metazoa</taxon>
        <taxon>Ecdysozoa</taxon>
        <taxon>Nematoda</taxon>
        <taxon>Enoplea</taxon>
        <taxon>Dorylaimia</taxon>
        <taxon>Dioctophymatida</taxon>
        <taxon>Dioctophymatoidea</taxon>
        <taxon>Soboliphymatidae</taxon>
        <taxon>Soboliphyme</taxon>
    </lineage>
</organism>
<dbReference type="WBParaSite" id="SBAD_0000990701-mRNA-1">
    <property type="protein sequence ID" value="SBAD_0000990701-mRNA-1"/>
    <property type="gene ID" value="SBAD_0000990701"/>
</dbReference>
<evidence type="ECO:0000259" key="1">
    <source>
        <dbReference type="Pfam" id="PF17949"/>
    </source>
</evidence>
<reference evidence="4" key="1">
    <citation type="submission" date="2016-06" db="UniProtKB">
        <authorList>
            <consortium name="WormBaseParasite"/>
        </authorList>
    </citation>
    <scope>IDENTIFICATION</scope>
</reference>
<dbReference type="PANTHER" id="PTHR31786:SF2">
    <property type="entry name" value="FANCONI ANEMIA CORE COMPLEX-ASSOCIATED PROTEIN 24"/>
    <property type="match status" value="1"/>
</dbReference>
<dbReference type="OrthoDB" id="5914727at2759"/>
<feature type="domain" description="Fanconi anemia core complex-associated protein 24 pseudonuclease" evidence="1">
    <location>
        <begin position="13"/>
        <end position="110"/>
    </location>
</feature>
<sequence>MNIFLDRCGNQRVKFVDYVQESDFEILPRVTGIFVDSCARDSTLARQKTLKFGSFVRSGPSVVGVVVLVRSKGDHDHFMQFQKLCCIDMNLKLITAANIDEAAGFILKMVISDHSVHNDIQAPPCTDEDVHKILRRIPGMGPVKARTLLQNFGSMVFVTKLFFKQLRDIPRYTEYHRSFRRGMSGDTSSIYYFYGNTGGNKSKLPKQDMSKKSLMNNWGMSLLLPFSFPGIN</sequence>
<evidence type="ECO:0000313" key="4">
    <source>
        <dbReference type="WBParaSite" id="SBAD_0000990701-mRNA-1"/>
    </source>
</evidence>
<dbReference type="InterPro" id="IPR010994">
    <property type="entry name" value="RuvA_2-like"/>
</dbReference>
<dbReference type="PANTHER" id="PTHR31786">
    <property type="entry name" value="FANCONI ANEMIA CORE COMPLEX-ASSOCIATED PROTEIN 24"/>
    <property type="match status" value="1"/>
</dbReference>
<dbReference type="InterPro" id="IPR026985">
    <property type="entry name" value="FAAP24"/>
</dbReference>
<accession>A0A183J111</accession>
<name>A0A183J111_9BILA</name>
<reference evidence="2 3" key="2">
    <citation type="submission" date="2018-11" db="EMBL/GenBank/DDBJ databases">
        <authorList>
            <consortium name="Pathogen Informatics"/>
        </authorList>
    </citation>
    <scope>NUCLEOTIDE SEQUENCE [LARGE SCALE GENOMIC DNA]</scope>
</reference>
<dbReference type="SUPFAM" id="SSF47781">
    <property type="entry name" value="RuvA domain 2-like"/>
    <property type="match status" value="1"/>
</dbReference>
<gene>
    <name evidence="2" type="ORF">SBAD_LOCUS9559</name>
</gene>
<dbReference type="AlphaFoldDB" id="A0A183J111"/>
<proteinExistence type="predicted"/>
<dbReference type="Gene3D" id="3.40.50.10130">
    <property type="match status" value="1"/>
</dbReference>
<keyword evidence="3" id="KW-1185">Reference proteome</keyword>
<dbReference type="GO" id="GO:0003682">
    <property type="term" value="F:chromatin binding"/>
    <property type="evidence" value="ECO:0007669"/>
    <property type="project" value="TreeGrafter"/>
</dbReference>
<dbReference type="Proteomes" id="UP000270296">
    <property type="component" value="Unassembled WGS sequence"/>
</dbReference>